<dbReference type="Proteomes" id="UP000270924">
    <property type="component" value="Unassembled WGS sequence"/>
</dbReference>
<organism evidence="1 2">
    <name type="scientific">Wuchereria bancrofti</name>
    <dbReference type="NCBI Taxonomy" id="6293"/>
    <lineage>
        <taxon>Eukaryota</taxon>
        <taxon>Metazoa</taxon>
        <taxon>Ecdysozoa</taxon>
        <taxon>Nematoda</taxon>
        <taxon>Chromadorea</taxon>
        <taxon>Rhabditida</taxon>
        <taxon>Spirurina</taxon>
        <taxon>Spiruromorpha</taxon>
        <taxon>Filarioidea</taxon>
        <taxon>Onchocercidae</taxon>
        <taxon>Wuchereria</taxon>
    </lineage>
</organism>
<proteinExistence type="predicted"/>
<name>A0A3P7EFP9_WUCBA</name>
<dbReference type="AlphaFoldDB" id="A0A3P7EFP9"/>
<sequence>MKPKSCGVCVKDDRLATRHILFIELASSLMNNVLVGCIRSFSKIFEQTINIPELTKQAFGRMKKKLTGNSISIKLFKHIKDTDEIKNKANAMRFDVEDLDLKLFSFQKKHITTFEIGNWAKLNGKISKLLHTLKLFRPVKIKKTSQLFSEPLRRSEPSVAIAHDKKFEKEPSMHVKVERLEEFVKERGGFASGHYSVNNLPRHSCSNTLVFMPLQRYLQRYSCSNTRMLYNDTRHYYYNKQ</sequence>
<evidence type="ECO:0000313" key="2">
    <source>
        <dbReference type="Proteomes" id="UP000270924"/>
    </source>
</evidence>
<evidence type="ECO:0000313" key="1">
    <source>
        <dbReference type="EMBL" id="VDM20023.1"/>
    </source>
</evidence>
<dbReference type="InParanoid" id="A0A3P7EFP9"/>
<dbReference type="EMBL" id="UYWW01012248">
    <property type="protein sequence ID" value="VDM20023.1"/>
    <property type="molecule type" value="Genomic_DNA"/>
</dbReference>
<keyword evidence="2" id="KW-1185">Reference proteome</keyword>
<gene>
    <name evidence="1" type="ORF">WBA_LOCUS10981</name>
</gene>
<accession>A0A3P7EFP9</accession>
<reference evidence="1 2" key="1">
    <citation type="submission" date="2018-11" db="EMBL/GenBank/DDBJ databases">
        <authorList>
            <consortium name="Pathogen Informatics"/>
        </authorList>
    </citation>
    <scope>NUCLEOTIDE SEQUENCE [LARGE SCALE GENOMIC DNA]</scope>
</reference>
<protein>
    <submittedName>
        <fullName evidence="1">Uncharacterized protein</fullName>
    </submittedName>
</protein>